<protein>
    <submittedName>
        <fullName evidence="2">Uncharacterized protein</fullName>
    </submittedName>
</protein>
<dbReference type="KEGG" id="pmt:PMT_1825"/>
<proteinExistence type="predicted"/>
<reference evidence="2 3" key="1">
    <citation type="journal article" date="2003" name="Nature">
        <title>Genome divergence in two Prochlorococcus ecotypes reflects oceanic niche differentiation.</title>
        <authorList>
            <person name="Rocap G."/>
            <person name="Larimer F.W."/>
            <person name="Lamerdin J.E."/>
            <person name="Malfatti S."/>
            <person name="Chain P."/>
            <person name="Ahlgren N.A."/>
            <person name="Arellano A."/>
            <person name="Coleman M."/>
            <person name="Hauser L."/>
            <person name="Hess W.R."/>
            <person name="Johnson Z.I."/>
            <person name="Land M.L."/>
            <person name="Lindell D."/>
            <person name="Post A.F."/>
            <person name="Regala W."/>
            <person name="Shah M."/>
            <person name="Shaw S.L."/>
            <person name="Steglich C."/>
            <person name="Sullivan M.B."/>
            <person name="Ting C.S."/>
            <person name="Tolonen A."/>
            <person name="Webb E.A."/>
            <person name="Zinser E.R."/>
            <person name="Chisholm S.W."/>
        </authorList>
    </citation>
    <scope>NUCLEOTIDE SEQUENCE [LARGE SCALE GENOMIC DNA]</scope>
    <source>
        <strain evidence="3">MIT 9313</strain>
    </source>
</reference>
<feature type="transmembrane region" description="Helical" evidence="1">
    <location>
        <begin position="130"/>
        <end position="148"/>
    </location>
</feature>
<accession>Q7V4W2</accession>
<keyword evidence="3" id="KW-1185">Reference proteome</keyword>
<keyword evidence="1" id="KW-1133">Transmembrane helix</keyword>
<sequence length="164" mass="17750">MLRLLVVPFRAPSLLLLFGVAVVMGNHWSLLQSEQIDSLGIDVELFWVVELLQAVVLVVICTMPDLILRQVSLLMAASRAISLLVVLLLVITAGLYLLHLSLLADVLILASAILLARLDLTRIRVVPPPVVMAIALGLILLGGIWIGQQISMPLHLSLAKLFAG</sequence>
<dbReference type="OrthoDB" id="559362at2"/>
<dbReference type="EMBL" id="BX548175">
    <property type="protein sequence ID" value="CAE22000.1"/>
    <property type="molecule type" value="Genomic_DNA"/>
</dbReference>
<gene>
    <name evidence="2" type="ordered locus">PMT_1825</name>
</gene>
<evidence type="ECO:0000256" key="1">
    <source>
        <dbReference type="SAM" id="Phobius"/>
    </source>
</evidence>
<evidence type="ECO:0000313" key="3">
    <source>
        <dbReference type="Proteomes" id="UP000001423"/>
    </source>
</evidence>
<dbReference type="Proteomes" id="UP000001423">
    <property type="component" value="Chromosome"/>
</dbReference>
<dbReference type="eggNOG" id="ENOG5033YAI">
    <property type="taxonomic scope" value="Bacteria"/>
</dbReference>
<dbReference type="HOGENOM" id="CLU_1609942_0_0_3"/>
<dbReference type="RefSeq" id="WP_011131192.1">
    <property type="nucleotide sequence ID" value="NC_005071.1"/>
</dbReference>
<name>Q7V4W2_PROMM</name>
<dbReference type="AlphaFoldDB" id="Q7V4W2"/>
<feature type="transmembrane region" description="Helical" evidence="1">
    <location>
        <begin position="43"/>
        <end position="61"/>
    </location>
</feature>
<keyword evidence="1" id="KW-0472">Membrane</keyword>
<organism evidence="2 3">
    <name type="scientific">Prochlorococcus marinus (strain MIT 9313)</name>
    <dbReference type="NCBI Taxonomy" id="74547"/>
    <lineage>
        <taxon>Bacteria</taxon>
        <taxon>Bacillati</taxon>
        <taxon>Cyanobacteriota</taxon>
        <taxon>Cyanophyceae</taxon>
        <taxon>Synechococcales</taxon>
        <taxon>Prochlorococcaceae</taxon>
        <taxon>Prochlorococcus</taxon>
    </lineage>
</organism>
<keyword evidence="1" id="KW-0812">Transmembrane</keyword>
<evidence type="ECO:0000313" key="2">
    <source>
        <dbReference type="EMBL" id="CAE22000.1"/>
    </source>
</evidence>